<name>A0A8S1XXI4_9CILI</name>
<dbReference type="EMBL" id="CAJJDO010000141">
    <property type="protein sequence ID" value="CAD8205747.1"/>
    <property type="molecule type" value="Genomic_DNA"/>
</dbReference>
<reference evidence="1" key="1">
    <citation type="submission" date="2021-01" db="EMBL/GenBank/DDBJ databases">
        <authorList>
            <consortium name="Genoscope - CEA"/>
            <person name="William W."/>
        </authorList>
    </citation>
    <scope>NUCLEOTIDE SEQUENCE</scope>
</reference>
<gene>
    <name evidence="1" type="ORF">PPENT_87.1.T1410134</name>
</gene>
<sequence>MPHLIWSDFSIQIVNFQSHFPQMFQDYHKLGEHQIPPQIWKRLIHFPSIYLQMISQSLFYVQVFVQQFNPEPHQFQRQKTKIIQLYEKKKLPNNLPKFQIIKISFQPQDYQVNYNLLQIIMKLYVLILCFIQLNAYEYWITQYSAFTSNNIIDNEGWSVQGNNGLTSFCNGVSLFGGFNVFGSGASASKLINLPPHYKLRVSFEFWKIDSWDKEYAYFILDDNVLTEFWNWDTSDVKCGNPDNVELWKDDIKNYVFEFLHYEPTLAIIFTTNLDEGPYYESWGFRMFTVQALLCSPGCLMCYDDTPNECWYYGLVEMNWFDSFNFDGWTLDNQQFLGKSSCVSIWVIGGIGQITGSKQLLKQYTSLTPHYKIILQVQLWKFDFWNNNQFQIEIDGQISLQAIFNQIEVVQLCGSSGGGERLINIRLVKTHTSDSVQIKMKSNLVSSNGFWGLRAFRLFVIKCYQTCLICSGPNKNECSVCITGFILHNSECVDLKWILGLKQYFQPQDFQTQSGWTITNVFNNKSPFQICANTNLLGGFSLFGKDASVALNFDLPNHTKIRIKLEFWKFDTWDHEWFKVFANGIQVFQVQFGYNGVQVICGSNYKEAYKKKLDFEFDHIQSTVDLIMTTSLNELADNESWGIRDFQLLYGVPKECSNSIIDSISMPSFIGTNYIQSTLYSSDQTLQNKIEIPGLGISLQSNFDQTITVDSAIEKLTISISWKCFLNDQTFSISILQSSYTDYKTGTAVCKQKRSNVVQSVLTLERTIIQQSQIRLLATSTSLYIFQIVEGQTIKLYEMLIN</sequence>
<dbReference type="Proteomes" id="UP000689195">
    <property type="component" value="Unassembled WGS sequence"/>
</dbReference>
<protein>
    <submittedName>
        <fullName evidence="1">Uncharacterized protein</fullName>
    </submittedName>
</protein>
<comment type="caution">
    <text evidence="1">The sequence shown here is derived from an EMBL/GenBank/DDBJ whole genome shotgun (WGS) entry which is preliminary data.</text>
</comment>
<accession>A0A8S1XXI4</accession>
<organism evidence="1 2">
    <name type="scientific">Paramecium pentaurelia</name>
    <dbReference type="NCBI Taxonomy" id="43138"/>
    <lineage>
        <taxon>Eukaryota</taxon>
        <taxon>Sar</taxon>
        <taxon>Alveolata</taxon>
        <taxon>Ciliophora</taxon>
        <taxon>Intramacronucleata</taxon>
        <taxon>Oligohymenophorea</taxon>
        <taxon>Peniculida</taxon>
        <taxon>Parameciidae</taxon>
        <taxon>Paramecium</taxon>
    </lineage>
</organism>
<dbReference type="OrthoDB" id="10045365at2759"/>
<proteinExistence type="predicted"/>
<dbReference type="CDD" id="cd00064">
    <property type="entry name" value="FU"/>
    <property type="match status" value="1"/>
</dbReference>
<dbReference type="AlphaFoldDB" id="A0A8S1XXI4"/>
<evidence type="ECO:0000313" key="2">
    <source>
        <dbReference type="Proteomes" id="UP000689195"/>
    </source>
</evidence>
<dbReference type="PANTHER" id="PTHR39767:SF2">
    <property type="entry name" value="CHROMOSOME UNDETERMINED SCAFFOLD_1, WHOLE GENOME SHOTGUN SEQUENCE"/>
    <property type="match status" value="1"/>
</dbReference>
<dbReference type="PANTHER" id="PTHR39767">
    <property type="entry name" value="CALCIUM/CALMODULIN-BINDING MEMBRANE PROTEIN PCM4-RELATED"/>
    <property type="match status" value="1"/>
</dbReference>
<dbReference type="InterPro" id="IPR006212">
    <property type="entry name" value="Furin_repeat"/>
</dbReference>
<evidence type="ECO:0000313" key="1">
    <source>
        <dbReference type="EMBL" id="CAD8205747.1"/>
    </source>
</evidence>
<keyword evidence="2" id="KW-1185">Reference proteome</keyword>